<dbReference type="Gene3D" id="3.30.300.50">
    <property type="match status" value="1"/>
</dbReference>
<feature type="domain" description="Peptidase S1A alpha-lytic prodomain" evidence="9">
    <location>
        <begin position="120"/>
        <end position="173"/>
    </location>
</feature>
<evidence type="ECO:0000256" key="6">
    <source>
        <dbReference type="ARBA" id="ARBA00023145"/>
    </source>
</evidence>
<evidence type="ECO:0000313" key="10">
    <source>
        <dbReference type="EMBL" id="MFC6083556.1"/>
    </source>
</evidence>
<dbReference type="EMBL" id="JBHSRF010000030">
    <property type="protein sequence ID" value="MFC6083556.1"/>
    <property type="molecule type" value="Genomic_DNA"/>
</dbReference>
<keyword evidence="7" id="KW-1015">Disulfide bond</keyword>
<evidence type="ECO:0000256" key="4">
    <source>
        <dbReference type="ARBA" id="ARBA00022801"/>
    </source>
</evidence>
<comment type="caution">
    <text evidence="10">The sequence shown here is derived from an EMBL/GenBank/DDBJ whole genome shotgun (WGS) entry which is preliminary data.</text>
</comment>
<gene>
    <name evidence="10" type="ORF">ACFP1K_20470</name>
</gene>
<dbReference type="CDD" id="cd21112">
    <property type="entry name" value="alphaLP-like"/>
    <property type="match status" value="1"/>
</dbReference>
<feature type="signal peptide" evidence="8">
    <location>
        <begin position="1"/>
        <end position="28"/>
    </location>
</feature>
<reference evidence="11" key="1">
    <citation type="journal article" date="2019" name="Int. J. Syst. Evol. Microbiol.">
        <title>The Global Catalogue of Microorganisms (GCM) 10K type strain sequencing project: providing services to taxonomists for standard genome sequencing and annotation.</title>
        <authorList>
            <consortium name="The Broad Institute Genomics Platform"/>
            <consortium name="The Broad Institute Genome Sequencing Center for Infectious Disease"/>
            <person name="Wu L."/>
            <person name="Ma J."/>
        </authorList>
    </citation>
    <scope>NUCLEOTIDE SEQUENCE [LARGE SCALE GENOMIC DNA]</scope>
    <source>
        <strain evidence="11">JCM 30346</strain>
    </source>
</reference>
<feature type="chain" id="PRO_5045614456" evidence="8">
    <location>
        <begin position="29"/>
        <end position="493"/>
    </location>
</feature>
<dbReference type="PRINTS" id="PR00861">
    <property type="entry name" value="ALYTICPTASE"/>
</dbReference>
<dbReference type="RefSeq" id="WP_380755651.1">
    <property type="nucleotide sequence ID" value="NZ_JBHSRF010000030.1"/>
</dbReference>
<evidence type="ECO:0000256" key="5">
    <source>
        <dbReference type="ARBA" id="ARBA00022825"/>
    </source>
</evidence>
<sequence>MSRRHVVTTGCVLALAALPLTVPTAATAERVSGTRKPPPGLLEALQRDLRITRSQAEARLLNETRLTPTATWLRQRIGPRYGGSWFSGSTSAVLTVATVSAADVPEIVAAGAQAKVVGKSLIELTKVLRQLDTKLPAVPDVLTARFIEVRTNKIVVLSPKPSQAQNHIAGTGVERAVVEVQPSTERPRPLYDVKGGDAYYIGTASRCSVGFSVLRGTQGAFVSAGHCGRPGDTTTGFNRVAQGVFQASTFPGSDYSWVAVNANWTPRPWVAGPGGTVPVAGAREAVVGASVCRSGSTTGWHCGTIQQRDASVTYPQGNVLHLVRTNVCAEPGDSGGSFLAVDQAQGVTSGGSGDCSLGGTTYFQPLLPILGALGLTLVTTAGISPPPVTGTCTGYPRTATGSLRADQSAYQPDGLYYRSTVRGVHTGCLHAPAGTDFDLYLQKWNGDGWTTVATANGLSNHETISYTGTPGYYRYLVLASSGSGSYVLGFRTP</sequence>
<evidence type="ECO:0000259" key="9">
    <source>
        <dbReference type="Pfam" id="PF02983"/>
    </source>
</evidence>
<keyword evidence="3 8" id="KW-0732">Signal</keyword>
<evidence type="ECO:0000313" key="11">
    <source>
        <dbReference type="Proteomes" id="UP001596137"/>
    </source>
</evidence>
<name>A0ABW1NKI7_9ACTN</name>
<evidence type="ECO:0000256" key="8">
    <source>
        <dbReference type="SAM" id="SignalP"/>
    </source>
</evidence>
<evidence type="ECO:0000256" key="3">
    <source>
        <dbReference type="ARBA" id="ARBA00022729"/>
    </source>
</evidence>
<dbReference type="Pfam" id="PF02983">
    <property type="entry name" value="Pro_Al_protease"/>
    <property type="match status" value="1"/>
</dbReference>
<dbReference type="InterPro" id="IPR035070">
    <property type="entry name" value="Streptogrisin_prodomain"/>
</dbReference>
<keyword evidence="6" id="KW-0865">Zymogen</keyword>
<protein>
    <submittedName>
        <fullName evidence="10">S1 family peptidase</fullName>
    </submittedName>
</protein>
<evidence type="ECO:0000256" key="1">
    <source>
        <dbReference type="ARBA" id="ARBA00007664"/>
    </source>
</evidence>
<dbReference type="InterPro" id="IPR043504">
    <property type="entry name" value="Peptidase_S1_PA_chymotrypsin"/>
</dbReference>
<comment type="similarity">
    <text evidence="1">Belongs to the peptidase S1 family.</text>
</comment>
<dbReference type="SUPFAM" id="SSF50494">
    <property type="entry name" value="Trypsin-like serine proteases"/>
    <property type="match status" value="1"/>
</dbReference>
<accession>A0ABW1NKI7</accession>
<proteinExistence type="inferred from homology"/>
<dbReference type="InterPro" id="IPR009003">
    <property type="entry name" value="Peptidase_S1_PA"/>
</dbReference>
<keyword evidence="4" id="KW-0378">Hydrolase</keyword>
<keyword evidence="5" id="KW-0720">Serine protease</keyword>
<dbReference type="InterPro" id="IPR001316">
    <property type="entry name" value="Pept_S1A_streptogrisin"/>
</dbReference>
<keyword evidence="2" id="KW-0645">Protease</keyword>
<dbReference type="Proteomes" id="UP001596137">
    <property type="component" value="Unassembled WGS sequence"/>
</dbReference>
<dbReference type="Gene3D" id="2.60.120.380">
    <property type="match status" value="1"/>
</dbReference>
<dbReference type="InterPro" id="IPR004236">
    <property type="entry name" value="Pept_S1_alpha_lytic"/>
</dbReference>
<keyword evidence="11" id="KW-1185">Reference proteome</keyword>
<organism evidence="10 11">
    <name type="scientific">Sphaerisporangium aureirubrum</name>
    <dbReference type="NCBI Taxonomy" id="1544736"/>
    <lineage>
        <taxon>Bacteria</taxon>
        <taxon>Bacillati</taxon>
        <taxon>Actinomycetota</taxon>
        <taxon>Actinomycetes</taxon>
        <taxon>Streptosporangiales</taxon>
        <taxon>Streptosporangiaceae</taxon>
        <taxon>Sphaerisporangium</taxon>
    </lineage>
</organism>
<evidence type="ECO:0000256" key="7">
    <source>
        <dbReference type="ARBA" id="ARBA00023157"/>
    </source>
</evidence>
<evidence type="ECO:0000256" key="2">
    <source>
        <dbReference type="ARBA" id="ARBA00022670"/>
    </source>
</evidence>
<dbReference type="Gene3D" id="2.40.10.10">
    <property type="entry name" value="Trypsin-like serine proteases"/>
    <property type="match status" value="2"/>
</dbReference>